<proteinExistence type="predicted"/>
<evidence type="ECO:0000256" key="3">
    <source>
        <dbReference type="ARBA" id="ARBA00022839"/>
    </source>
</evidence>
<keyword evidence="3" id="KW-0269">Exonuclease</keyword>
<dbReference type="AlphaFoldDB" id="A0A1H6KUN7"/>
<gene>
    <name evidence="5" type="ORF">BAZSYMA_ACONTIG02717_6</name>
</gene>
<protein>
    <submittedName>
        <fullName evidence="5">DNA polymerase III subunit epsilon</fullName>
    </submittedName>
</protein>
<organism evidence="5 6">
    <name type="scientific">Bathymodiolus azoricus thioautotrophic gill symbiont</name>
    <dbReference type="NCBI Taxonomy" id="235205"/>
    <lineage>
        <taxon>Bacteria</taxon>
        <taxon>Pseudomonadati</taxon>
        <taxon>Pseudomonadota</taxon>
        <taxon>Gammaproteobacteria</taxon>
        <taxon>sulfur-oxidizing symbionts</taxon>
    </lineage>
</organism>
<dbReference type="SMART" id="SM00479">
    <property type="entry name" value="EXOIII"/>
    <property type="match status" value="1"/>
</dbReference>
<name>A0A1H6KUN7_9GAMM</name>
<dbReference type="PANTHER" id="PTHR30231:SF4">
    <property type="entry name" value="PROTEIN NEN2"/>
    <property type="match status" value="1"/>
</dbReference>
<dbReference type="InterPro" id="IPR013520">
    <property type="entry name" value="Ribonucl_H"/>
</dbReference>
<dbReference type="CDD" id="cd06127">
    <property type="entry name" value="DEDDh"/>
    <property type="match status" value="1"/>
</dbReference>
<dbReference type="Pfam" id="PF00929">
    <property type="entry name" value="RNase_T"/>
    <property type="match status" value="1"/>
</dbReference>
<dbReference type="GO" id="GO:0006259">
    <property type="term" value="P:DNA metabolic process"/>
    <property type="evidence" value="ECO:0007669"/>
    <property type="project" value="UniProtKB-ARBA"/>
</dbReference>
<evidence type="ECO:0000256" key="1">
    <source>
        <dbReference type="ARBA" id="ARBA00022722"/>
    </source>
</evidence>
<evidence type="ECO:0000313" key="5">
    <source>
        <dbReference type="EMBL" id="SEH79620.1"/>
    </source>
</evidence>
<sequence>MIDYFFANYSRKKLLNSTHLPKPLYHYLSQPLVEAKNLIKDIEFLVLDFETTGLDASKEKIISIGYTVIKNFHVLSGTSRHILINPKQELTEQNVAIHQLTDEELKCGLPLSKAIDKLLSQMANRVIVVHFDKIEKGFLNQACHKLYQINTLPLIMLDTLKIERRKMQKMQQYTQPDGLRLFNLREKYNLPRYKAHNAMQDAISTAELFLAQVDYMGNKEAIKLRQLT</sequence>
<dbReference type="GO" id="GO:0005829">
    <property type="term" value="C:cytosol"/>
    <property type="evidence" value="ECO:0007669"/>
    <property type="project" value="TreeGrafter"/>
</dbReference>
<reference evidence="6" key="1">
    <citation type="submission" date="2016-06" db="EMBL/GenBank/DDBJ databases">
        <authorList>
            <person name="Petersen J."/>
            <person name="Sayavedra L."/>
        </authorList>
    </citation>
    <scope>NUCLEOTIDE SEQUENCE [LARGE SCALE GENOMIC DNA]</scope>
    <source>
        <strain evidence="6">BazSymA</strain>
    </source>
</reference>
<keyword evidence="1" id="KW-0540">Nuclease</keyword>
<evidence type="ECO:0000256" key="2">
    <source>
        <dbReference type="ARBA" id="ARBA00022801"/>
    </source>
</evidence>
<dbReference type="InterPro" id="IPR036397">
    <property type="entry name" value="RNaseH_sf"/>
</dbReference>
<accession>A0A1H6KUN7</accession>
<evidence type="ECO:0000259" key="4">
    <source>
        <dbReference type="SMART" id="SM00479"/>
    </source>
</evidence>
<dbReference type="GO" id="GO:0008408">
    <property type="term" value="F:3'-5' exonuclease activity"/>
    <property type="evidence" value="ECO:0007669"/>
    <property type="project" value="TreeGrafter"/>
</dbReference>
<dbReference type="Proteomes" id="UP000198988">
    <property type="component" value="Unassembled WGS sequence"/>
</dbReference>
<feature type="domain" description="Exonuclease" evidence="4">
    <location>
        <begin position="43"/>
        <end position="218"/>
    </location>
</feature>
<dbReference type="PANTHER" id="PTHR30231">
    <property type="entry name" value="DNA POLYMERASE III SUBUNIT EPSILON"/>
    <property type="match status" value="1"/>
</dbReference>
<dbReference type="GO" id="GO:0003676">
    <property type="term" value="F:nucleic acid binding"/>
    <property type="evidence" value="ECO:0007669"/>
    <property type="project" value="InterPro"/>
</dbReference>
<dbReference type="Gene3D" id="3.30.420.10">
    <property type="entry name" value="Ribonuclease H-like superfamily/Ribonuclease H"/>
    <property type="match status" value="1"/>
</dbReference>
<dbReference type="InterPro" id="IPR012337">
    <property type="entry name" value="RNaseH-like_sf"/>
</dbReference>
<evidence type="ECO:0000313" key="6">
    <source>
        <dbReference type="Proteomes" id="UP000198988"/>
    </source>
</evidence>
<dbReference type="SUPFAM" id="SSF53098">
    <property type="entry name" value="Ribonuclease H-like"/>
    <property type="match status" value="1"/>
</dbReference>
<dbReference type="EMBL" id="CDSC02000212">
    <property type="protein sequence ID" value="SEH79620.1"/>
    <property type="molecule type" value="Genomic_DNA"/>
</dbReference>
<dbReference type="OrthoDB" id="5497329at2"/>
<keyword evidence="2" id="KW-0378">Hydrolase</keyword>